<feature type="coiled-coil region" evidence="1">
    <location>
        <begin position="52"/>
        <end position="79"/>
    </location>
</feature>
<dbReference type="Pfam" id="PF04380">
    <property type="entry name" value="BMFP"/>
    <property type="match status" value="1"/>
</dbReference>
<reference evidence="2 3" key="1">
    <citation type="submission" date="2020-06" db="EMBL/GenBank/DDBJ databases">
        <authorList>
            <person name="Scott K."/>
        </authorList>
    </citation>
    <scope>NUCLEOTIDE SEQUENCE [LARGE SCALE GENOMIC DNA]</scope>
    <source>
        <strain evidence="2 3">HH1</strain>
    </source>
</reference>
<dbReference type="PANTHER" id="PTHR38040:SF1">
    <property type="entry name" value="UBIQUINONE BIOSYNTHESIS ACCESSORY FACTOR UBIK"/>
    <property type="match status" value="1"/>
</dbReference>
<dbReference type="RefSeq" id="WP_185977683.1">
    <property type="nucleotide sequence ID" value="NZ_JACBGI020000004.1"/>
</dbReference>
<dbReference type="PANTHER" id="PTHR38040">
    <property type="entry name" value="UBIQUINONE BIOSYNTHESIS ACCESSORY FACTOR UBIK"/>
    <property type="match status" value="1"/>
</dbReference>
<dbReference type="Proteomes" id="UP001193680">
    <property type="component" value="Unassembled WGS sequence"/>
</dbReference>
<accession>A0ABS0BUT7</accession>
<dbReference type="HAMAP" id="MF_02216">
    <property type="entry name" value="UbiK"/>
    <property type="match status" value="1"/>
</dbReference>
<dbReference type="EMBL" id="JACBGI020000004">
    <property type="protein sequence ID" value="MBF6057535.1"/>
    <property type="molecule type" value="Genomic_DNA"/>
</dbReference>
<reference evidence="2 3" key="2">
    <citation type="submission" date="2020-11" db="EMBL/GenBank/DDBJ databases">
        <title>Sulfur oxidizing isolate from Hospital Hole Sinkhole.</title>
        <authorList>
            <person name="Scott K.M."/>
        </authorList>
    </citation>
    <scope>NUCLEOTIDE SEQUENCE [LARGE SCALE GENOMIC DNA]</scope>
    <source>
        <strain evidence="2 3">HH1</strain>
    </source>
</reference>
<organism evidence="2 3">
    <name type="scientific">Thiomicrorhabdus heinhorstiae</name>
    <dbReference type="NCBI Taxonomy" id="2748010"/>
    <lineage>
        <taxon>Bacteria</taxon>
        <taxon>Pseudomonadati</taxon>
        <taxon>Pseudomonadota</taxon>
        <taxon>Gammaproteobacteria</taxon>
        <taxon>Thiotrichales</taxon>
        <taxon>Piscirickettsiaceae</taxon>
        <taxon>Thiomicrorhabdus</taxon>
    </lineage>
</organism>
<comment type="subcellular location">
    <subcellularLocation>
        <location evidence="1">Cytoplasm</location>
    </subcellularLocation>
</comment>
<keyword evidence="1" id="KW-0831">Ubiquinone biosynthesis</keyword>
<comment type="similarity">
    <text evidence="1">Belongs to the UbiK family.</text>
</comment>
<sequence>MIQPNHLEEAAKKIADLIPQGFGGFPDDLKDQIKALLAKSFEKMDLVSREEFDRQTAVLQKTRLKLEALEKRLDELENREI</sequence>
<keyword evidence="1" id="KW-0175">Coiled coil</keyword>
<protein>
    <recommendedName>
        <fullName evidence="1">Ubiquinone biosynthesis accessory factor UbiK</fullName>
    </recommendedName>
</protein>
<proteinExistence type="inferred from homology"/>
<evidence type="ECO:0000256" key="1">
    <source>
        <dbReference type="HAMAP-Rule" id="MF_02216"/>
    </source>
</evidence>
<comment type="caution">
    <text evidence="2">The sequence shown here is derived from an EMBL/GenBank/DDBJ whole genome shotgun (WGS) entry which is preliminary data.</text>
</comment>
<dbReference type="InterPro" id="IPR007475">
    <property type="entry name" value="UbiK"/>
</dbReference>
<evidence type="ECO:0000313" key="3">
    <source>
        <dbReference type="Proteomes" id="UP001193680"/>
    </source>
</evidence>
<name>A0ABS0BUT7_9GAMM</name>
<comment type="function">
    <text evidence="1">Required for efficient ubiquinone (coenzyme Q) biosynthesis. UbiK is probably an accessory factor of Ubi enzymes and facilitates ubiquinone biosynthesis by acting as an assembly factor, a targeting factor, or both.</text>
</comment>
<gene>
    <name evidence="1" type="primary">ubiK</name>
    <name evidence="2" type="ORF">H8792_004195</name>
</gene>
<evidence type="ECO:0000313" key="2">
    <source>
        <dbReference type="EMBL" id="MBF6057535.1"/>
    </source>
</evidence>
<keyword evidence="1" id="KW-0963">Cytoplasm</keyword>
<keyword evidence="3" id="KW-1185">Reference proteome</keyword>
<comment type="pathway">
    <text evidence="1">Cofactor biosynthesis; ubiquinone biosynthesis.</text>
</comment>